<dbReference type="GO" id="GO:0009306">
    <property type="term" value="P:protein secretion"/>
    <property type="evidence" value="ECO:0007669"/>
    <property type="project" value="InterPro"/>
</dbReference>
<dbReference type="PIRSF" id="PIRSF005419">
    <property type="entry name" value="FlhA"/>
    <property type="match status" value="1"/>
</dbReference>
<evidence type="ECO:0000256" key="7">
    <source>
        <dbReference type="SAM" id="Phobius"/>
    </source>
</evidence>
<comment type="similarity">
    <text evidence="2">Belongs to the FHIPEP (flagella/HR/invasion proteins export pore) family.</text>
</comment>
<keyword evidence="6 7" id="KW-0472">Membrane</keyword>
<dbReference type="InterPro" id="IPR042194">
    <property type="entry name" value="FHIPEP_1"/>
</dbReference>
<dbReference type="HOGENOM" id="CLU_015346_3_0_6"/>
<dbReference type="Proteomes" id="UP000005959">
    <property type="component" value="Unassembled WGS sequence"/>
</dbReference>
<dbReference type="Pfam" id="PF00771">
    <property type="entry name" value="FHIPEP"/>
    <property type="match status" value="1"/>
</dbReference>
<evidence type="ECO:0000256" key="6">
    <source>
        <dbReference type="ARBA" id="ARBA00023136"/>
    </source>
</evidence>
<evidence type="ECO:0000256" key="3">
    <source>
        <dbReference type="ARBA" id="ARBA00022475"/>
    </source>
</evidence>
<dbReference type="GO" id="GO:0005886">
    <property type="term" value="C:plasma membrane"/>
    <property type="evidence" value="ECO:0007669"/>
    <property type="project" value="UniProtKB-SubCell"/>
</dbReference>
<dbReference type="RefSeq" id="WP_004096924.1">
    <property type="nucleotide sequence ID" value="NZ_JH417556.1"/>
</dbReference>
<gene>
    <name evidence="8" type="ORF">HMPREF0454_04693</name>
</gene>
<keyword evidence="8" id="KW-0969">Cilium</keyword>
<evidence type="ECO:0000256" key="2">
    <source>
        <dbReference type="ARBA" id="ARBA00008835"/>
    </source>
</evidence>
<dbReference type="Gene3D" id="1.10.8.540">
    <property type="entry name" value="FHIPEP family, domain 3"/>
    <property type="match status" value="1"/>
</dbReference>
<accession>G9YDJ0</accession>
<dbReference type="PANTHER" id="PTHR30161">
    <property type="entry name" value="FLAGELLAR EXPORT PROTEIN, MEMBRANE FLHA SUBUNIT-RELATED"/>
    <property type="match status" value="1"/>
</dbReference>
<feature type="transmembrane region" description="Helical" evidence="7">
    <location>
        <begin position="113"/>
        <end position="136"/>
    </location>
</feature>
<dbReference type="PANTHER" id="PTHR30161:SF1">
    <property type="entry name" value="FLAGELLAR BIOSYNTHESIS PROTEIN FLHA-RELATED"/>
    <property type="match status" value="1"/>
</dbReference>
<evidence type="ECO:0000313" key="8">
    <source>
        <dbReference type="EMBL" id="EHM37700.1"/>
    </source>
</evidence>
<keyword evidence="5 7" id="KW-1133">Transmembrane helix</keyword>
<dbReference type="PROSITE" id="PS00994">
    <property type="entry name" value="FHIPEP"/>
    <property type="match status" value="1"/>
</dbReference>
<dbReference type="InterPro" id="IPR025505">
    <property type="entry name" value="FHIPEP_CS"/>
</dbReference>
<feature type="transmembrane region" description="Helical" evidence="7">
    <location>
        <begin position="247"/>
        <end position="267"/>
    </location>
</feature>
<comment type="caution">
    <text evidence="8">The sequence shown here is derived from an EMBL/GenBank/DDBJ whole genome shotgun (WGS) entry which is preliminary data.</text>
</comment>
<comment type="subcellular location">
    <subcellularLocation>
        <location evidence="1">Cell membrane</location>
        <topology evidence="1">Multi-pass membrane protein</topology>
    </subcellularLocation>
</comment>
<dbReference type="AlphaFoldDB" id="G9YDJ0"/>
<name>G9YDJ0_HAFAL</name>
<dbReference type="PATRIC" id="fig|1002364.3.peg.4219"/>
<feature type="transmembrane region" description="Helical" evidence="7">
    <location>
        <begin position="65"/>
        <end position="84"/>
    </location>
</feature>
<keyword evidence="4 7" id="KW-0812">Transmembrane</keyword>
<keyword evidence="8" id="KW-0282">Flagellum</keyword>
<keyword evidence="8" id="KW-0966">Cell projection</keyword>
<feature type="transmembrane region" description="Helical" evidence="7">
    <location>
        <begin position="288"/>
        <end position="321"/>
    </location>
</feature>
<organism evidence="8 9">
    <name type="scientific">Hafnia alvei ATCC 51873</name>
    <dbReference type="NCBI Taxonomy" id="1002364"/>
    <lineage>
        <taxon>Bacteria</taxon>
        <taxon>Pseudomonadati</taxon>
        <taxon>Pseudomonadota</taxon>
        <taxon>Gammaproteobacteria</taxon>
        <taxon>Enterobacterales</taxon>
        <taxon>Hafniaceae</taxon>
        <taxon>Hafnia</taxon>
    </lineage>
</organism>
<reference evidence="8 9" key="1">
    <citation type="submission" date="2011-08" db="EMBL/GenBank/DDBJ databases">
        <authorList>
            <person name="Weinstock G."/>
            <person name="Sodergren E."/>
            <person name="Clifton S."/>
            <person name="Fulton L."/>
            <person name="Fulton B."/>
            <person name="Courtney L."/>
            <person name="Fronick C."/>
            <person name="Harrison M."/>
            <person name="Strong C."/>
            <person name="Farmer C."/>
            <person name="Delahaunty K."/>
            <person name="Markovic C."/>
            <person name="Hall O."/>
            <person name="Minx P."/>
            <person name="Tomlinson C."/>
            <person name="Mitreva M."/>
            <person name="Hou S."/>
            <person name="Chen J."/>
            <person name="Wollam A."/>
            <person name="Pepin K.H."/>
            <person name="Johnson M."/>
            <person name="Bhonagiri V."/>
            <person name="Zhang X."/>
            <person name="Suruliraj S."/>
            <person name="Warren W."/>
            <person name="Chinwalla A."/>
            <person name="Mardis E.R."/>
            <person name="Wilson R.K."/>
        </authorList>
    </citation>
    <scope>NUCLEOTIDE SEQUENCE [LARGE SCALE GENOMIC DNA]</scope>
    <source>
        <strain evidence="8 9">ATCC 51873</strain>
    </source>
</reference>
<evidence type="ECO:0000256" key="5">
    <source>
        <dbReference type="ARBA" id="ARBA00022989"/>
    </source>
</evidence>
<dbReference type="Gene3D" id="3.40.30.60">
    <property type="entry name" value="FHIPEP family, domain 1"/>
    <property type="match status" value="1"/>
</dbReference>
<dbReference type="InterPro" id="IPR042193">
    <property type="entry name" value="FHIPEP_3"/>
</dbReference>
<dbReference type="PRINTS" id="PR00949">
    <property type="entry name" value="TYPE3IMAPROT"/>
</dbReference>
<dbReference type="EMBL" id="AGCI01000113">
    <property type="protein sequence ID" value="EHM37700.1"/>
    <property type="molecule type" value="Genomic_DNA"/>
</dbReference>
<dbReference type="InterPro" id="IPR001712">
    <property type="entry name" value="T3SS_FHIPEP"/>
</dbReference>
<dbReference type="Gene3D" id="3.40.50.12790">
    <property type="entry name" value="FHIPEP family, domain 4"/>
    <property type="match status" value="1"/>
</dbReference>
<sequence>MANSKLKLAFTTLRQGNVGVPILLLCVLAMVILPLSPLVLDILFTFNIVLAVIVLLVAVSSKRPLDFAVFPTILLITTLMRLTLNVASTRVVLLHGHEGVGAAGKVIEAFGQVVIGGNFVVGFVVFVILMIINFVVVTKGAERISEVSARFTLDALPGKQMAIDADLNAGLINQEQARARRKDVANEADFYGAMDGASKFVRGDAVAGIMILIINVIGGICIGIFKYDLDASQAFQQYVLLTIGDGLVGQIPSLLLATAAAIIVTRVSDGEDVSDEIKTQLLAKPAVLYTAAFVMFILAVVPGMPHIAFLSFTGLLLFAAWKQGKKVQKAEPVTDMEAISNAISKDSTPVVSWDSIPLIEPIGLNLGYKLVTLVDSAKGSPLSQRIRGVRQVISETCGVLLPEIRIRENFRLKPAQYAIHINGIKVATGEVHSDKLMAIPGAELYGEIDGVLDTDPAYGMAIIWIMPEQKAKALNLGYQVVDCASVVATHVNKVARHYLPELFNYDDITHLHARLGLQAPKLAEDLAGALNFSQLLRIYRQLLTEQVSLKDIVTIASTLLESAAVTKDPILLTADVRYALRRAIINSVNGDKSSLSVYAIDNELENLLLSALNQSQQAGKVALDSFPVDPNILSQLQNTMPMIHEQMKAQGYAPILLVAPQLRPILSRYARLFASGLQVLSYNEVPDDSDLSIVGTLA</sequence>
<keyword evidence="3" id="KW-1003">Cell membrane</keyword>
<evidence type="ECO:0000256" key="4">
    <source>
        <dbReference type="ARBA" id="ARBA00022692"/>
    </source>
</evidence>
<feature type="transmembrane region" description="Helical" evidence="7">
    <location>
        <begin position="205"/>
        <end position="227"/>
    </location>
</feature>
<proteinExistence type="inferred from homology"/>
<evidence type="ECO:0000256" key="1">
    <source>
        <dbReference type="ARBA" id="ARBA00004651"/>
    </source>
</evidence>
<feature type="transmembrane region" description="Helical" evidence="7">
    <location>
        <begin position="12"/>
        <end position="32"/>
    </location>
</feature>
<dbReference type="GO" id="GO:0044780">
    <property type="term" value="P:bacterial-type flagellum assembly"/>
    <property type="evidence" value="ECO:0007669"/>
    <property type="project" value="TreeGrafter"/>
</dbReference>
<dbReference type="InterPro" id="IPR042196">
    <property type="entry name" value="FHIPEP_4"/>
</dbReference>
<feature type="transmembrane region" description="Helical" evidence="7">
    <location>
        <begin position="38"/>
        <end position="58"/>
    </location>
</feature>
<protein>
    <submittedName>
        <fullName evidence="8">Flagellar biosynthesis protein FlhA</fullName>
    </submittedName>
</protein>
<evidence type="ECO:0000313" key="9">
    <source>
        <dbReference type="Proteomes" id="UP000005959"/>
    </source>
</evidence>